<dbReference type="KEGG" id="bfu:BCIN_02g09100"/>
<reference evidence="2 3" key="3">
    <citation type="journal article" date="2017" name="Mol. Plant Pathol.">
        <title>A gapless genome sequence of the fungus Botrytis cinerea.</title>
        <authorList>
            <person name="Van Kan J.A."/>
            <person name="Stassen J.H."/>
            <person name="Mosbach A."/>
            <person name="Van Der Lee T.A."/>
            <person name="Faino L."/>
            <person name="Farmer A.D."/>
            <person name="Papasotiriou D.G."/>
            <person name="Zhou S."/>
            <person name="Seidl M.F."/>
            <person name="Cottam E."/>
            <person name="Edel D."/>
            <person name="Hahn M."/>
            <person name="Schwartz D.C."/>
            <person name="Dietrich R.A."/>
            <person name="Widdison S."/>
            <person name="Scalliet G."/>
        </authorList>
    </citation>
    <scope>NUCLEOTIDE SEQUENCE [LARGE SCALE GENOMIC DNA]</scope>
    <source>
        <strain evidence="2 3">B05.10</strain>
    </source>
</reference>
<keyword evidence="1" id="KW-1133">Transmembrane helix</keyword>
<dbReference type="AlphaFoldDB" id="A0A384JAS0"/>
<evidence type="ECO:0000256" key="1">
    <source>
        <dbReference type="SAM" id="Phobius"/>
    </source>
</evidence>
<dbReference type="Proteomes" id="UP000001798">
    <property type="component" value="Chromosome 2"/>
</dbReference>
<organism evidence="2 3">
    <name type="scientific">Botryotinia fuckeliana (strain B05.10)</name>
    <name type="common">Noble rot fungus</name>
    <name type="synonym">Botrytis cinerea</name>
    <dbReference type="NCBI Taxonomy" id="332648"/>
    <lineage>
        <taxon>Eukaryota</taxon>
        <taxon>Fungi</taxon>
        <taxon>Dikarya</taxon>
        <taxon>Ascomycota</taxon>
        <taxon>Pezizomycotina</taxon>
        <taxon>Leotiomycetes</taxon>
        <taxon>Helotiales</taxon>
        <taxon>Sclerotiniaceae</taxon>
        <taxon>Botrytis</taxon>
    </lineage>
</organism>
<dbReference type="OrthoDB" id="3544325at2759"/>
<feature type="transmembrane region" description="Helical" evidence="1">
    <location>
        <begin position="37"/>
        <end position="62"/>
    </location>
</feature>
<sequence length="187" mass="21139">MPGLFNFPTPRLGPITDLAIDIANSVNDRNIKILEHLLNMIIIVGIGSGLIMIIFISALLVVQIYRILRPENVKTVKSSPQSPGLQEGAEFVVERKNGMSVVGVSNLDKLNHGKIIIDEAKDQESRVIPSSTLENTEMKNDRRKAKREMRKAEEEYEYQRFMGRFSTESFASFVCSEENRSINEKRA</sequence>
<keyword evidence="3" id="KW-1185">Reference proteome</keyword>
<accession>A0A384JAS0</accession>
<keyword evidence="1" id="KW-0472">Membrane</keyword>
<reference evidence="2 3" key="1">
    <citation type="journal article" date="2011" name="PLoS Genet.">
        <title>Genomic analysis of the necrotrophic fungal pathogens Sclerotinia sclerotiorum and Botrytis cinerea.</title>
        <authorList>
            <person name="Amselem J."/>
            <person name="Cuomo C.A."/>
            <person name="van Kan J.A."/>
            <person name="Viaud M."/>
            <person name="Benito E.P."/>
            <person name="Couloux A."/>
            <person name="Coutinho P.M."/>
            <person name="de Vries R.P."/>
            <person name="Dyer P.S."/>
            <person name="Fillinger S."/>
            <person name="Fournier E."/>
            <person name="Gout L."/>
            <person name="Hahn M."/>
            <person name="Kohn L."/>
            <person name="Lapalu N."/>
            <person name="Plummer K.M."/>
            <person name="Pradier J.M."/>
            <person name="Quevillon E."/>
            <person name="Sharon A."/>
            <person name="Simon A."/>
            <person name="ten Have A."/>
            <person name="Tudzynski B."/>
            <person name="Tudzynski P."/>
            <person name="Wincker P."/>
            <person name="Andrew M."/>
            <person name="Anthouard V."/>
            <person name="Beever R.E."/>
            <person name="Beffa R."/>
            <person name="Benoit I."/>
            <person name="Bouzid O."/>
            <person name="Brault B."/>
            <person name="Chen Z."/>
            <person name="Choquer M."/>
            <person name="Collemare J."/>
            <person name="Cotton P."/>
            <person name="Danchin E.G."/>
            <person name="Da Silva C."/>
            <person name="Gautier A."/>
            <person name="Giraud C."/>
            <person name="Giraud T."/>
            <person name="Gonzalez C."/>
            <person name="Grossetete S."/>
            <person name="Guldener U."/>
            <person name="Henrissat B."/>
            <person name="Howlett B.J."/>
            <person name="Kodira C."/>
            <person name="Kretschmer M."/>
            <person name="Lappartient A."/>
            <person name="Leroch M."/>
            <person name="Levis C."/>
            <person name="Mauceli E."/>
            <person name="Neuveglise C."/>
            <person name="Oeser B."/>
            <person name="Pearson M."/>
            <person name="Poulain J."/>
            <person name="Poussereau N."/>
            <person name="Quesneville H."/>
            <person name="Rascle C."/>
            <person name="Schumacher J."/>
            <person name="Segurens B."/>
            <person name="Sexton A."/>
            <person name="Silva E."/>
            <person name="Sirven C."/>
            <person name="Soanes D.M."/>
            <person name="Talbot N.J."/>
            <person name="Templeton M."/>
            <person name="Yandava C."/>
            <person name="Yarden O."/>
            <person name="Zeng Q."/>
            <person name="Rollins J.A."/>
            <person name="Lebrun M.H."/>
            <person name="Dickman M."/>
        </authorList>
    </citation>
    <scope>NUCLEOTIDE SEQUENCE [LARGE SCALE GENOMIC DNA]</scope>
    <source>
        <strain evidence="2 3">B05.10</strain>
    </source>
</reference>
<proteinExistence type="predicted"/>
<evidence type="ECO:0000313" key="2">
    <source>
        <dbReference type="EMBL" id="ATZ47653.1"/>
    </source>
</evidence>
<protein>
    <submittedName>
        <fullName evidence="2">Uncharacterized protein</fullName>
    </submittedName>
</protein>
<dbReference type="GeneID" id="5434841"/>
<dbReference type="RefSeq" id="XP_001554325.1">
    <property type="nucleotide sequence ID" value="XM_001554275.2"/>
</dbReference>
<evidence type="ECO:0000313" key="3">
    <source>
        <dbReference type="Proteomes" id="UP000001798"/>
    </source>
</evidence>
<keyword evidence="1" id="KW-0812">Transmembrane</keyword>
<name>A0A384JAS0_BOTFB</name>
<dbReference type="EMBL" id="CP009806">
    <property type="protein sequence ID" value="ATZ47653.1"/>
    <property type="molecule type" value="Genomic_DNA"/>
</dbReference>
<reference evidence="2 3" key="2">
    <citation type="journal article" date="2012" name="Eukaryot. Cell">
        <title>Genome update of Botrytis cinerea strains B05.10 and T4.</title>
        <authorList>
            <person name="Staats M."/>
            <person name="van Kan J.A."/>
        </authorList>
    </citation>
    <scope>NUCLEOTIDE SEQUENCE [LARGE SCALE GENOMIC DNA]</scope>
    <source>
        <strain evidence="2 3">B05.10</strain>
    </source>
</reference>
<gene>
    <name evidence="2" type="ORF">BCIN_02g09100</name>
</gene>
<dbReference type="VEuPathDB" id="FungiDB:Bcin02g09100"/>